<evidence type="ECO:0000256" key="1">
    <source>
        <dbReference type="SAM" id="MobiDB-lite"/>
    </source>
</evidence>
<dbReference type="SMART" id="SM00346">
    <property type="entry name" value="HTH_ICLR"/>
    <property type="match status" value="1"/>
</dbReference>
<reference evidence="4" key="1">
    <citation type="submission" date="2023-07" db="EMBL/GenBank/DDBJ databases">
        <title>Description of three actinobacteria isolated from air of manufacturing shop in a pharmaceutical factory.</title>
        <authorList>
            <person name="Zhang D.-F."/>
        </authorList>
    </citation>
    <scope>NUCLEOTIDE SEQUENCE [LARGE SCALE GENOMIC DNA]</scope>
    <source>
        <strain evidence="4">CCTCC AB 207010</strain>
    </source>
</reference>
<dbReference type="InterPro" id="IPR036390">
    <property type="entry name" value="WH_DNA-bd_sf"/>
</dbReference>
<dbReference type="Pfam" id="PF09339">
    <property type="entry name" value="HTH_IclR"/>
    <property type="match status" value="1"/>
</dbReference>
<dbReference type="PANTHER" id="PTHR30136:SF24">
    <property type="entry name" value="HTH-TYPE TRANSCRIPTIONAL REPRESSOR ALLR"/>
    <property type="match status" value="1"/>
</dbReference>
<gene>
    <name evidence="3" type="ORF">RH857_10285</name>
</gene>
<dbReference type="InterPro" id="IPR005471">
    <property type="entry name" value="Tscrpt_reg_IclR_N"/>
</dbReference>
<feature type="compositionally biased region" description="Polar residues" evidence="1">
    <location>
        <begin position="1"/>
        <end position="11"/>
    </location>
</feature>
<dbReference type="EMBL" id="JAVKGT010000027">
    <property type="protein sequence ID" value="MDR5712516.1"/>
    <property type="molecule type" value="Genomic_DNA"/>
</dbReference>
<dbReference type="RefSeq" id="WP_310537890.1">
    <property type="nucleotide sequence ID" value="NZ_BAAAOC010000004.1"/>
</dbReference>
<feature type="domain" description="HTH iclR-type" evidence="2">
    <location>
        <begin position="27"/>
        <end position="88"/>
    </location>
</feature>
<proteinExistence type="predicted"/>
<dbReference type="PROSITE" id="PS51077">
    <property type="entry name" value="HTH_ICLR"/>
    <property type="match status" value="1"/>
</dbReference>
<name>A0ABU1FV32_9MICC</name>
<dbReference type="InterPro" id="IPR036388">
    <property type="entry name" value="WH-like_DNA-bd_sf"/>
</dbReference>
<comment type="caution">
    <text evidence="3">The sequence shown here is derived from an EMBL/GenBank/DDBJ whole genome shotgun (WGS) entry which is preliminary data.</text>
</comment>
<dbReference type="SUPFAM" id="SSF46785">
    <property type="entry name" value="Winged helix' DNA-binding domain"/>
    <property type="match status" value="1"/>
</dbReference>
<dbReference type="PANTHER" id="PTHR30136">
    <property type="entry name" value="HELIX-TURN-HELIX TRANSCRIPTIONAL REGULATOR, ICLR FAMILY"/>
    <property type="match status" value="1"/>
</dbReference>
<keyword evidence="4" id="KW-1185">Reference proteome</keyword>
<evidence type="ECO:0000259" key="2">
    <source>
        <dbReference type="PROSITE" id="PS51077"/>
    </source>
</evidence>
<evidence type="ECO:0000313" key="3">
    <source>
        <dbReference type="EMBL" id="MDR5712516.1"/>
    </source>
</evidence>
<dbReference type="Proteomes" id="UP001260872">
    <property type="component" value="Unassembled WGS sequence"/>
</dbReference>
<dbReference type="InterPro" id="IPR050707">
    <property type="entry name" value="HTH_MetabolicPath_Reg"/>
</dbReference>
<organism evidence="3 4">
    <name type="scientific">Nesterenkonia flava</name>
    <dbReference type="NCBI Taxonomy" id="469799"/>
    <lineage>
        <taxon>Bacteria</taxon>
        <taxon>Bacillati</taxon>
        <taxon>Actinomycetota</taxon>
        <taxon>Actinomycetes</taxon>
        <taxon>Micrococcales</taxon>
        <taxon>Micrococcaceae</taxon>
        <taxon>Nesterenkonia</taxon>
    </lineage>
</organism>
<accession>A0ABU1FV32</accession>
<feature type="region of interest" description="Disordered" evidence="1">
    <location>
        <begin position="1"/>
        <end position="28"/>
    </location>
</feature>
<protein>
    <submittedName>
        <fullName evidence="3">Helix-turn-helix domain-containing protein</fullName>
    </submittedName>
</protein>
<evidence type="ECO:0000313" key="4">
    <source>
        <dbReference type="Proteomes" id="UP001260872"/>
    </source>
</evidence>
<sequence>MSALVPTSSEAAASPGQRAGARRSSGVQSVDRAFEILEVLAARESAVPLSEIAAATQLPAATAHRLLRTMIAHGYVAQLHDRSYALGPRLAALGDAASRGAGPLSP</sequence>
<dbReference type="Gene3D" id="1.10.10.10">
    <property type="entry name" value="Winged helix-like DNA-binding domain superfamily/Winged helix DNA-binding domain"/>
    <property type="match status" value="1"/>
</dbReference>